<feature type="transmembrane region" description="Helical" evidence="10">
    <location>
        <begin position="120"/>
        <end position="139"/>
    </location>
</feature>
<dbReference type="PANTHER" id="PTHR24421">
    <property type="entry name" value="NITRATE/NITRITE SENSOR PROTEIN NARX-RELATED"/>
    <property type="match status" value="1"/>
</dbReference>
<evidence type="ECO:0000256" key="7">
    <source>
        <dbReference type="ARBA" id="ARBA00022840"/>
    </source>
</evidence>
<evidence type="ECO:0000256" key="6">
    <source>
        <dbReference type="ARBA" id="ARBA00022777"/>
    </source>
</evidence>
<evidence type="ECO:0000256" key="5">
    <source>
        <dbReference type="ARBA" id="ARBA00022741"/>
    </source>
</evidence>
<feature type="domain" description="Signal transduction histidine kinase subgroup 3 dimerisation and phosphoacceptor" evidence="11">
    <location>
        <begin position="199"/>
        <end position="262"/>
    </location>
</feature>
<dbReference type="GO" id="GO:0016020">
    <property type="term" value="C:membrane"/>
    <property type="evidence" value="ECO:0007669"/>
    <property type="project" value="InterPro"/>
</dbReference>
<organism evidence="12 13">
    <name type="scientific">Brachybacterium vulturis</name>
    <dbReference type="NCBI Taxonomy" id="2017484"/>
    <lineage>
        <taxon>Bacteria</taxon>
        <taxon>Bacillati</taxon>
        <taxon>Actinomycetota</taxon>
        <taxon>Actinomycetes</taxon>
        <taxon>Micrococcales</taxon>
        <taxon>Dermabacteraceae</taxon>
        <taxon>Brachybacterium</taxon>
    </lineage>
</organism>
<keyword evidence="5" id="KW-0547">Nucleotide-binding</keyword>
<name>A0A291GSL1_9MICO</name>
<dbReference type="Proteomes" id="UP000218165">
    <property type="component" value="Chromosome"/>
</dbReference>
<evidence type="ECO:0000256" key="1">
    <source>
        <dbReference type="ARBA" id="ARBA00000085"/>
    </source>
</evidence>
<keyword evidence="10" id="KW-0812">Transmembrane</keyword>
<keyword evidence="4" id="KW-0808">Transferase</keyword>
<protein>
    <recommendedName>
        <fullName evidence="2">histidine kinase</fullName>
        <ecNumber evidence="2">2.7.13.3</ecNumber>
    </recommendedName>
</protein>
<evidence type="ECO:0000313" key="13">
    <source>
        <dbReference type="Proteomes" id="UP000218165"/>
    </source>
</evidence>
<evidence type="ECO:0000256" key="8">
    <source>
        <dbReference type="ARBA" id="ARBA00023012"/>
    </source>
</evidence>
<gene>
    <name evidence="12" type="ORF">CFK38_16520</name>
</gene>
<keyword evidence="10" id="KW-1133">Transmembrane helix</keyword>
<sequence>MSRAPAPPGPGPATPPAAGRDLLVVGMYMLLVLVLAVSGVANSGVLLQGGAWPREVSVALMLAACLSLLWRRRRPVVTLAVAGPLSLVEILAGGQLSAYFLLFEALFVPVMHGSRHLARVTTWLASAVGVLAVLAGLLVRAPGEVVFLILLVAALLISTPLLWGWEVRHHREARRVAEHLAGLEHELAATRAAGAVEAERRSIAHDLHDVIAGHLSAVSLHTSLASSLEDPAARDGSLRTARESAHAALRDLRSMIGVLSTEEEGSLPSATLDWSSLASRLRGRDPEAQVSIDPALSDAAEVEPAVAAALLRIGAEAVTNAVRHGRAPLSMEARVEPAGVRFSLRNRRASPSTTGTGMGRGAIAHRAAAVGGSASSTPTPTDGAGADTWQVLARLPLRVDGDVIRPDPDRVAEEPRP</sequence>
<dbReference type="EMBL" id="CP023563">
    <property type="protein sequence ID" value="ATG52944.1"/>
    <property type="molecule type" value="Genomic_DNA"/>
</dbReference>
<feature type="transmembrane region" description="Helical" evidence="10">
    <location>
        <begin position="22"/>
        <end position="40"/>
    </location>
</feature>
<dbReference type="PANTHER" id="PTHR24421:SF10">
    <property type="entry name" value="NITRATE_NITRITE SENSOR PROTEIN NARQ"/>
    <property type="match status" value="1"/>
</dbReference>
<dbReference type="GO" id="GO:0000155">
    <property type="term" value="F:phosphorelay sensor kinase activity"/>
    <property type="evidence" value="ECO:0007669"/>
    <property type="project" value="InterPro"/>
</dbReference>
<keyword evidence="6 12" id="KW-0418">Kinase</keyword>
<accession>A0A291GSL1</accession>
<dbReference type="InterPro" id="IPR036890">
    <property type="entry name" value="HATPase_C_sf"/>
</dbReference>
<keyword evidence="3" id="KW-0597">Phosphoprotein</keyword>
<evidence type="ECO:0000256" key="9">
    <source>
        <dbReference type="SAM" id="MobiDB-lite"/>
    </source>
</evidence>
<keyword evidence="7" id="KW-0067">ATP-binding</keyword>
<dbReference type="GO" id="GO:0046983">
    <property type="term" value="F:protein dimerization activity"/>
    <property type="evidence" value="ECO:0007669"/>
    <property type="project" value="InterPro"/>
</dbReference>
<dbReference type="AlphaFoldDB" id="A0A291GSL1"/>
<reference evidence="13" key="1">
    <citation type="submission" date="2017-09" db="EMBL/GenBank/DDBJ databases">
        <title>Brachybacterium sp. VM2412.</title>
        <authorList>
            <person name="Tak E.J."/>
            <person name="Bae J.-W."/>
        </authorList>
    </citation>
    <scope>NUCLEOTIDE SEQUENCE [LARGE SCALE GENOMIC DNA]</scope>
    <source>
        <strain evidence="13">VM2412</strain>
    </source>
</reference>
<proteinExistence type="predicted"/>
<dbReference type="InterPro" id="IPR011712">
    <property type="entry name" value="Sig_transdc_His_kin_sub3_dim/P"/>
</dbReference>
<dbReference type="Gene3D" id="3.30.565.10">
    <property type="entry name" value="Histidine kinase-like ATPase, C-terminal domain"/>
    <property type="match status" value="1"/>
</dbReference>
<dbReference type="EC" id="2.7.13.3" evidence="2"/>
<keyword evidence="8" id="KW-0902">Two-component regulatory system</keyword>
<dbReference type="RefSeq" id="WP_096804052.1">
    <property type="nucleotide sequence ID" value="NZ_CP023563.1"/>
</dbReference>
<evidence type="ECO:0000256" key="4">
    <source>
        <dbReference type="ARBA" id="ARBA00022679"/>
    </source>
</evidence>
<evidence type="ECO:0000256" key="3">
    <source>
        <dbReference type="ARBA" id="ARBA00022553"/>
    </source>
</evidence>
<feature type="region of interest" description="Disordered" evidence="9">
    <location>
        <begin position="368"/>
        <end position="388"/>
    </location>
</feature>
<comment type="catalytic activity">
    <reaction evidence="1">
        <text>ATP + protein L-histidine = ADP + protein N-phospho-L-histidine.</text>
        <dbReference type="EC" id="2.7.13.3"/>
    </reaction>
</comment>
<dbReference type="GO" id="GO:0005524">
    <property type="term" value="F:ATP binding"/>
    <property type="evidence" value="ECO:0007669"/>
    <property type="project" value="UniProtKB-KW"/>
</dbReference>
<evidence type="ECO:0000259" key="11">
    <source>
        <dbReference type="Pfam" id="PF07730"/>
    </source>
</evidence>
<dbReference type="KEGG" id="brz:CFK38_16520"/>
<dbReference type="Gene3D" id="1.20.5.1930">
    <property type="match status" value="1"/>
</dbReference>
<feature type="transmembrane region" description="Helical" evidence="10">
    <location>
        <begin position="90"/>
        <end position="108"/>
    </location>
</feature>
<keyword evidence="10" id="KW-0472">Membrane</keyword>
<keyword evidence="13" id="KW-1185">Reference proteome</keyword>
<dbReference type="InterPro" id="IPR050482">
    <property type="entry name" value="Sensor_HK_TwoCompSys"/>
</dbReference>
<dbReference type="OrthoDB" id="227596at2"/>
<evidence type="ECO:0000313" key="12">
    <source>
        <dbReference type="EMBL" id="ATG52944.1"/>
    </source>
</evidence>
<dbReference type="Pfam" id="PF07730">
    <property type="entry name" value="HisKA_3"/>
    <property type="match status" value="1"/>
</dbReference>
<evidence type="ECO:0000256" key="10">
    <source>
        <dbReference type="SAM" id="Phobius"/>
    </source>
</evidence>
<evidence type="ECO:0000256" key="2">
    <source>
        <dbReference type="ARBA" id="ARBA00012438"/>
    </source>
</evidence>
<feature type="transmembrane region" description="Helical" evidence="10">
    <location>
        <begin position="145"/>
        <end position="165"/>
    </location>
</feature>